<feature type="region of interest" description="Disordered" evidence="1">
    <location>
        <begin position="241"/>
        <end position="365"/>
    </location>
</feature>
<evidence type="ECO:0000313" key="4">
    <source>
        <dbReference type="Proteomes" id="UP001465976"/>
    </source>
</evidence>
<dbReference type="InterPro" id="IPR000210">
    <property type="entry name" value="BTB/POZ_dom"/>
</dbReference>
<feature type="compositionally biased region" description="Polar residues" evidence="1">
    <location>
        <begin position="242"/>
        <end position="270"/>
    </location>
</feature>
<proteinExistence type="predicted"/>
<sequence length="406" mass="44902">MPVLLPDYPFISNRRRSRSRSPSPIHSRSSPHRSGPRTLQLNRGPSPPTPVEEHSRFFFDDEVVCFLVENRMKIRVHKHFLARESSFFRGVFASGPRGPENTYVVDGLSVNEFESLLGFFYDGMFRLSHSNTPIQSFVDLLSISTRFELPKVREHAIAAIDECQSLSSSNTLSPAEMIHIADKHHVEKWLKPAYLTLCEREEPISKEESEKIGIEKVVMIAQARERLLKIKLEDASRMLANASDSASQETVQIPEPAQSSDAQPSGTQPKSRPGWRTVKPSLSKPNLPGFESPITPPMTTPKSPSPRPRLSTVPSWSSASGGAMATKLPPSSAAPPPPNLTASFQGEDIPVPLVEDPTRETGSRSQAEELFKEIFGMPSTLAHPFSRFPQPPVTSISPTPTGWGPQ</sequence>
<comment type="caution">
    <text evidence="3">The sequence shown here is derived from an EMBL/GenBank/DDBJ whole genome shotgun (WGS) entry which is preliminary data.</text>
</comment>
<gene>
    <name evidence="3" type="ORF">V5O48_002073</name>
</gene>
<accession>A0ABR3FWL5</accession>
<evidence type="ECO:0000256" key="1">
    <source>
        <dbReference type="SAM" id="MobiDB-lite"/>
    </source>
</evidence>
<dbReference type="PROSITE" id="PS50097">
    <property type="entry name" value="BTB"/>
    <property type="match status" value="1"/>
</dbReference>
<keyword evidence="4" id="KW-1185">Reference proteome</keyword>
<evidence type="ECO:0000313" key="3">
    <source>
        <dbReference type="EMBL" id="KAL0579902.1"/>
    </source>
</evidence>
<name>A0ABR3FWL5_9AGAR</name>
<dbReference type="EMBL" id="JBAHYK010000044">
    <property type="protein sequence ID" value="KAL0579902.1"/>
    <property type="molecule type" value="Genomic_DNA"/>
</dbReference>
<dbReference type="InterPro" id="IPR011333">
    <property type="entry name" value="SKP1/BTB/POZ_sf"/>
</dbReference>
<reference evidence="3 4" key="1">
    <citation type="submission" date="2024-02" db="EMBL/GenBank/DDBJ databases">
        <title>A draft genome for the cacao thread blight pathogen Marasmius crinis-equi.</title>
        <authorList>
            <person name="Cohen S.P."/>
            <person name="Baruah I.K."/>
            <person name="Amoako-Attah I."/>
            <person name="Bukari Y."/>
            <person name="Meinhardt L.W."/>
            <person name="Bailey B.A."/>
        </authorList>
    </citation>
    <scope>NUCLEOTIDE SEQUENCE [LARGE SCALE GENOMIC DNA]</scope>
    <source>
        <strain evidence="3 4">GH-76</strain>
    </source>
</reference>
<organism evidence="3 4">
    <name type="scientific">Marasmius crinis-equi</name>
    <dbReference type="NCBI Taxonomy" id="585013"/>
    <lineage>
        <taxon>Eukaryota</taxon>
        <taxon>Fungi</taxon>
        <taxon>Dikarya</taxon>
        <taxon>Basidiomycota</taxon>
        <taxon>Agaricomycotina</taxon>
        <taxon>Agaricomycetes</taxon>
        <taxon>Agaricomycetidae</taxon>
        <taxon>Agaricales</taxon>
        <taxon>Marasmiineae</taxon>
        <taxon>Marasmiaceae</taxon>
        <taxon>Marasmius</taxon>
    </lineage>
</organism>
<dbReference type="Gene3D" id="3.30.710.10">
    <property type="entry name" value="Potassium Channel Kv1.1, Chain A"/>
    <property type="match status" value="1"/>
</dbReference>
<dbReference type="SUPFAM" id="SSF54695">
    <property type="entry name" value="POZ domain"/>
    <property type="match status" value="1"/>
</dbReference>
<feature type="domain" description="BTB" evidence="2">
    <location>
        <begin position="62"/>
        <end position="129"/>
    </location>
</feature>
<feature type="region of interest" description="Disordered" evidence="1">
    <location>
        <begin position="381"/>
        <end position="406"/>
    </location>
</feature>
<dbReference type="SMART" id="SM00225">
    <property type="entry name" value="BTB"/>
    <property type="match status" value="1"/>
</dbReference>
<dbReference type="Pfam" id="PF00651">
    <property type="entry name" value="BTB"/>
    <property type="match status" value="1"/>
</dbReference>
<feature type="compositionally biased region" description="Pro residues" evidence="1">
    <location>
        <begin position="294"/>
        <end position="307"/>
    </location>
</feature>
<protein>
    <recommendedName>
        <fullName evidence="2">BTB domain-containing protein</fullName>
    </recommendedName>
</protein>
<feature type="compositionally biased region" description="Basic and acidic residues" evidence="1">
    <location>
        <begin position="356"/>
        <end position="365"/>
    </location>
</feature>
<feature type="region of interest" description="Disordered" evidence="1">
    <location>
        <begin position="13"/>
        <end position="53"/>
    </location>
</feature>
<dbReference type="Proteomes" id="UP001465976">
    <property type="component" value="Unassembled WGS sequence"/>
</dbReference>
<evidence type="ECO:0000259" key="2">
    <source>
        <dbReference type="PROSITE" id="PS50097"/>
    </source>
</evidence>
<dbReference type="CDD" id="cd18186">
    <property type="entry name" value="BTB_POZ_ZBTB_KLHL-like"/>
    <property type="match status" value="1"/>
</dbReference>